<dbReference type="Proteomes" id="UP000468717">
    <property type="component" value="Unassembled WGS sequence"/>
</dbReference>
<gene>
    <name evidence="1" type="ORF">GCN75_21440</name>
</gene>
<keyword evidence="2" id="KW-1185">Reference proteome</keyword>
<dbReference type="AlphaFoldDB" id="A0A6I1HVW6"/>
<evidence type="ECO:0008006" key="3">
    <source>
        <dbReference type="Google" id="ProtNLM"/>
    </source>
</evidence>
<evidence type="ECO:0000313" key="1">
    <source>
        <dbReference type="EMBL" id="KAB8062824.1"/>
    </source>
</evidence>
<comment type="caution">
    <text evidence="1">The sequence shown here is derived from an EMBL/GenBank/DDBJ whole genome shotgun (WGS) entry which is preliminary data.</text>
</comment>
<evidence type="ECO:0000313" key="2">
    <source>
        <dbReference type="Proteomes" id="UP000468717"/>
    </source>
</evidence>
<dbReference type="RefSeq" id="WP_152284209.1">
    <property type="nucleotide sequence ID" value="NZ_WFLI01000030.1"/>
</dbReference>
<accession>A0A6I1HVW6</accession>
<sequence length="254" mass="28186">MLLVVKTFALIFSLIFFAAASARDVRILVLNEVSSSKCEVKNFASVPGVYQIGLDGSERPFQSPFAWDECADGTLLTSLGQDILRSGMADRVIFMPVGVEGSHIEDWLAGGRAQEKLKLALHEAVSSNVRFEYVLWQGALLDGMISASNYQSHVQRILKVVKMNAVVDKFIISKSISVRKDKLSRNVMHPWDPLVGRFAGPDLSGLGDAYLSDDGNFNLLGKRKLAQLWLSSMQDASAESLQYQKESLLYYFKL</sequence>
<organism evidence="1 2">
    <name type="scientific">Janthinobacterium violaceinigrum</name>
    <dbReference type="NCBI Taxonomy" id="2654252"/>
    <lineage>
        <taxon>Bacteria</taxon>
        <taxon>Pseudomonadati</taxon>
        <taxon>Pseudomonadota</taxon>
        <taxon>Betaproteobacteria</taxon>
        <taxon>Burkholderiales</taxon>
        <taxon>Oxalobacteraceae</taxon>
        <taxon>Janthinobacterium</taxon>
    </lineage>
</organism>
<name>A0A6I1HVW6_9BURK</name>
<reference evidence="1 2" key="1">
    <citation type="submission" date="2019-10" db="EMBL/GenBank/DDBJ databases">
        <title>Three novel species isolated from a subtropical stream in China.</title>
        <authorList>
            <person name="Lu H."/>
        </authorList>
    </citation>
    <scope>NUCLEOTIDE SEQUENCE [LARGE SCALE GENOMIC DNA]</scope>
    <source>
        <strain evidence="1 2">FT13W</strain>
    </source>
</reference>
<dbReference type="EMBL" id="WFLI01000030">
    <property type="protein sequence ID" value="KAB8062824.1"/>
    <property type="molecule type" value="Genomic_DNA"/>
</dbReference>
<protein>
    <recommendedName>
        <fullName evidence="3">Sialate O-acetylesterase domain-containing protein</fullName>
    </recommendedName>
</protein>
<proteinExistence type="predicted"/>